<dbReference type="NCBIfam" id="TIGR00426">
    <property type="entry name" value="competence protein ComEA helix-hairpin-helix repeat region"/>
    <property type="match status" value="1"/>
</dbReference>
<dbReference type="Proteomes" id="UP000622653">
    <property type="component" value="Unassembled WGS sequence"/>
</dbReference>
<dbReference type="SUPFAM" id="SSF47781">
    <property type="entry name" value="RuvA domain 2-like"/>
    <property type="match status" value="1"/>
</dbReference>
<dbReference type="PANTHER" id="PTHR21180">
    <property type="entry name" value="ENDONUCLEASE/EXONUCLEASE/PHOSPHATASE FAMILY DOMAIN-CONTAINING PROTEIN 1"/>
    <property type="match status" value="1"/>
</dbReference>
<feature type="transmembrane region" description="Helical" evidence="1">
    <location>
        <begin position="12"/>
        <end position="31"/>
    </location>
</feature>
<keyword evidence="1" id="KW-0812">Transmembrane</keyword>
<gene>
    <name evidence="3" type="ORF">IRY55_02135</name>
</gene>
<dbReference type="InterPro" id="IPR019554">
    <property type="entry name" value="Soluble_ligand-bd"/>
</dbReference>
<dbReference type="Pfam" id="PF12836">
    <property type="entry name" value="HHH_3"/>
    <property type="match status" value="1"/>
</dbReference>
<dbReference type="RefSeq" id="WP_194561604.1">
    <property type="nucleotide sequence ID" value="NZ_JADKPV010000001.1"/>
</dbReference>
<dbReference type="PANTHER" id="PTHR21180:SF32">
    <property type="entry name" value="ENDONUCLEASE_EXONUCLEASE_PHOSPHATASE FAMILY DOMAIN-CONTAINING PROTEIN 1"/>
    <property type="match status" value="1"/>
</dbReference>
<sequence>MLSKIRDEWRHFLPYILATVVVLILIGRRFMTADASLPVAMFDDSSEEFSMEEVENASFDEREDIVVEIKGAVARPGLYELKEGARLYEAIQKSGGFLEEADDRLLNLAERLEDERSIYVPYEGEIEFEVAMETTKNSSEEKGQKININQADANELMQIPNIGPKKAEAILEYRDRVGKFQDVRDLLEVSGIGEKTLQNIEPFITVK</sequence>
<dbReference type="GO" id="GO:0015627">
    <property type="term" value="C:type II protein secretion system complex"/>
    <property type="evidence" value="ECO:0007669"/>
    <property type="project" value="TreeGrafter"/>
</dbReference>
<keyword evidence="4" id="KW-1185">Reference proteome</keyword>
<dbReference type="InterPro" id="IPR004509">
    <property type="entry name" value="Competence_ComEA_HhH"/>
</dbReference>
<dbReference type="SMART" id="SM00278">
    <property type="entry name" value="HhH1"/>
    <property type="match status" value="2"/>
</dbReference>
<feature type="domain" description="Helix-hairpin-helix DNA-binding motif class 1" evidence="2">
    <location>
        <begin position="184"/>
        <end position="203"/>
    </location>
</feature>
<dbReference type="EMBL" id="JADKPV010000001">
    <property type="protein sequence ID" value="MBF4500148.1"/>
    <property type="molecule type" value="Genomic_DNA"/>
</dbReference>
<evidence type="ECO:0000256" key="1">
    <source>
        <dbReference type="SAM" id="Phobius"/>
    </source>
</evidence>
<name>A0A8J7G6P4_9BACL</name>
<keyword evidence="1" id="KW-1133">Transmembrane helix</keyword>
<protein>
    <submittedName>
        <fullName evidence="3">Helix-hairpin-helix domain-containing protein</fullName>
    </submittedName>
</protein>
<keyword evidence="1" id="KW-0472">Membrane</keyword>
<dbReference type="GO" id="GO:0006281">
    <property type="term" value="P:DNA repair"/>
    <property type="evidence" value="ECO:0007669"/>
    <property type="project" value="InterPro"/>
</dbReference>
<dbReference type="InterPro" id="IPR010994">
    <property type="entry name" value="RuvA_2-like"/>
</dbReference>
<comment type="caution">
    <text evidence="3">The sequence shown here is derived from an EMBL/GenBank/DDBJ whole genome shotgun (WGS) entry which is preliminary data.</text>
</comment>
<evidence type="ECO:0000259" key="2">
    <source>
        <dbReference type="SMART" id="SM00278"/>
    </source>
</evidence>
<dbReference type="GO" id="GO:0015628">
    <property type="term" value="P:protein secretion by the type II secretion system"/>
    <property type="evidence" value="ECO:0007669"/>
    <property type="project" value="TreeGrafter"/>
</dbReference>
<reference evidence="3" key="1">
    <citation type="submission" date="2020-11" db="EMBL/GenBank/DDBJ databases">
        <title>Multidrug resistant novel bacterium Savagea serpentis sp. nov., isolated from the scats of a vine snake (Ahaetulla nasuta).</title>
        <authorList>
            <person name="Venkata Ramana V."/>
            <person name="Vikas Patil S."/>
            <person name="Yogita Lugani V."/>
        </authorList>
    </citation>
    <scope>NUCLEOTIDE SEQUENCE</scope>
    <source>
        <strain evidence="3">SN6</strain>
    </source>
</reference>
<accession>A0A8J7G6P4</accession>
<organism evidence="3 4">
    <name type="scientific">Savagea serpentis</name>
    <dbReference type="NCBI Taxonomy" id="2785297"/>
    <lineage>
        <taxon>Bacteria</taxon>
        <taxon>Bacillati</taxon>
        <taxon>Bacillota</taxon>
        <taxon>Bacilli</taxon>
        <taxon>Bacillales</taxon>
        <taxon>Caryophanaceae</taxon>
        <taxon>Savagea</taxon>
    </lineage>
</organism>
<proteinExistence type="predicted"/>
<dbReference type="Pfam" id="PF10531">
    <property type="entry name" value="SLBB"/>
    <property type="match status" value="1"/>
</dbReference>
<feature type="domain" description="Helix-hairpin-helix DNA-binding motif class 1" evidence="2">
    <location>
        <begin position="154"/>
        <end position="173"/>
    </location>
</feature>
<dbReference type="AlphaFoldDB" id="A0A8J7G6P4"/>
<evidence type="ECO:0000313" key="4">
    <source>
        <dbReference type="Proteomes" id="UP000622653"/>
    </source>
</evidence>
<dbReference type="InterPro" id="IPR003583">
    <property type="entry name" value="Hlx-hairpin-Hlx_DNA-bd_motif"/>
</dbReference>
<evidence type="ECO:0000313" key="3">
    <source>
        <dbReference type="EMBL" id="MBF4500148.1"/>
    </source>
</evidence>
<dbReference type="GO" id="GO:0003677">
    <property type="term" value="F:DNA binding"/>
    <property type="evidence" value="ECO:0007669"/>
    <property type="project" value="InterPro"/>
</dbReference>
<dbReference type="InterPro" id="IPR051675">
    <property type="entry name" value="Endo/Exo/Phosphatase_dom_1"/>
</dbReference>
<dbReference type="Gene3D" id="1.10.150.320">
    <property type="entry name" value="Photosystem II 12 kDa extrinsic protein"/>
    <property type="match status" value="1"/>
</dbReference>